<dbReference type="Proteomes" id="UP001589607">
    <property type="component" value="Unassembled WGS sequence"/>
</dbReference>
<dbReference type="InterPro" id="IPR008317">
    <property type="entry name" value="UCP030561"/>
</dbReference>
<evidence type="ECO:0000259" key="1">
    <source>
        <dbReference type="Pfam" id="PF12680"/>
    </source>
</evidence>
<protein>
    <submittedName>
        <fullName evidence="2">Nuclear transport factor 2 family protein</fullName>
    </submittedName>
</protein>
<evidence type="ECO:0000313" key="2">
    <source>
        <dbReference type="EMBL" id="MFB9098433.1"/>
    </source>
</evidence>
<dbReference type="InterPro" id="IPR037401">
    <property type="entry name" value="SnoaL-like"/>
</dbReference>
<dbReference type="RefSeq" id="WP_236456418.1">
    <property type="nucleotide sequence ID" value="NZ_CBCSGE010000014.1"/>
</dbReference>
<keyword evidence="3" id="KW-1185">Reference proteome</keyword>
<dbReference type="InterPro" id="IPR032710">
    <property type="entry name" value="NTF2-like_dom_sf"/>
</dbReference>
<dbReference type="SUPFAM" id="SSF54427">
    <property type="entry name" value="NTF2-like"/>
    <property type="match status" value="1"/>
</dbReference>
<feature type="domain" description="SnoaL-like" evidence="1">
    <location>
        <begin position="31"/>
        <end position="123"/>
    </location>
</feature>
<dbReference type="Gene3D" id="3.10.450.50">
    <property type="match status" value="1"/>
</dbReference>
<gene>
    <name evidence="2" type="ORF">ACFFVF_18160</name>
</gene>
<evidence type="ECO:0000313" key="3">
    <source>
        <dbReference type="Proteomes" id="UP001589607"/>
    </source>
</evidence>
<dbReference type="Pfam" id="PF12680">
    <property type="entry name" value="SnoaL_2"/>
    <property type="match status" value="1"/>
</dbReference>
<dbReference type="PIRSF" id="PIRSF030561">
    <property type="entry name" value="UCP030561"/>
    <property type="match status" value="1"/>
</dbReference>
<name>A0ABV5GSW1_9FLAO</name>
<proteinExistence type="predicted"/>
<organism evidence="2 3">
    <name type="scientific">Flavobacterium jumunjinense</name>
    <dbReference type="NCBI Taxonomy" id="998845"/>
    <lineage>
        <taxon>Bacteria</taxon>
        <taxon>Pseudomonadati</taxon>
        <taxon>Bacteroidota</taxon>
        <taxon>Flavobacteriia</taxon>
        <taxon>Flavobacteriales</taxon>
        <taxon>Flavobacteriaceae</taxon>
        <taxon>Flavobacterium</taxon>
    </lineage>
</organism>
<sequence>MKNVLFLFILLNFSIGFSQTESPEKIVQIQLEAYNNRNIDAFLATYDDNIKIYDFPNTLSYEGKEKMRKIYSSLFKEVPNLLCEIKKRIIIGNKVIDEEYVRVNNEFVSAVAIYEVKNNKIIKVTFIH</sequence>
<reference evidence="2 3" key="1">
    <citation type="submission" date="2024-09" db="EMBL/GenBank/DDBJ databases">
        <authorList>
            <person name="Sun Q."/>
            <person name="Mori K."/>
        </authorList>
    </citation>
    <scope>NUCLEOTIDE SEQUENCE [LARGE SCALE GENOMIC DNA]</scope>
    <source>
        <strain evidence="2 3">CECT 7955</strain>
    </source>
</reference>
<comment type="caution">
    <text evidence="2">The sequence shown here is derived from an EMBL/GenBank/DDBJ whole genome shotgun (WGS) entry which is preliminary data.</text>
</comment>
<dbReference type="EMBL" id="JBHMEY010000089">
    <property type="protein sequence ID" value="MFB9098433.1"/>
    <property type="molecule type" value="Genomic_DNA"/>
</dbReference>
<accession>A0ABV5GSW1</accession>